<dbReference type="Proteomes" id="UP001075354">
    <property type="component" value="Unassembled WGS sequence"/>
</dbReference>
<keyword evidence="1" id="KW-0472">Membrane</keyword>
<reference evidence="2" key="1">
    <citation type="submission" date="2022-12" db="EMBL/GenBank/DDBJ databases">
        <title>Chromosome-level genome assembly of the bean flower thrips Megalurothrips usitatus.</title>
        <authorList>
            <person name="Ma L."/>
            <person name="Liu Q."/>
            <person name="Li H."/>
            <person name="Cai W."/>
        </authorList>
    </citation>
    <scope>NUCLEOTIDE SEQUENCE</scope>
    <source>
        <strain evidence="2">Cailab_2022a</strain>
    </source>
</reference>
<evidence type="ECO:0000256" key="1">
    <source>
        <dbReference type="SAM" id="Phobius"/>
    </source>
</evidence>
<keyword evidence="1" id="KW-0812">Transmembrane</keyword>
<feature type="transmembrane region" description="Helical" evidence="1">
    <location>
        <begin position="26"/>
        <end position="45"/>
    </location>
</feature>
<sequence>MNACVRGWPSLQAFTLRVMLRMDGSVSGLMPHLLVVSLILPLLSTVDVVSNGLQTDVFALLMAPLIFTVFVPICLAGESLAVAMDLLAVRAAAGPWLEESLGQRRLRLGLMHASLGRGANVKCRGIGLLDRLACGNALRSWFSFLQLLINVQGQAKPKGMVTTS</sequence>
<dbReference type="EMBL" id="JAPTSV010000795">
    <property type="protein sequence ID" value="KAJ1519006.1"/>
    <property type="molecule type" value="Genomic_DNA"/>
</dbReference>
<accession>A0AAV7X5R0</accession>
<evidence type="ECO:0000313" key="3">
    <source>
        <dbReference type="Proteomes" id="UP001075354"/>
    </source>
</evidence>
<name>A0AAV7X5R0_9NEOP</name>
<feature type="transmembrane region" description="Helical" evidence="1">
    <location>
        <begin position="57"/>
        <end position="77"/>
    </location>
</feature>
<organism evidence="2 3">
    <name type="scientific">Megalurothrips usitatus</name>
    <name type="common">bean blossom thrips</name>
    <dbReference type="NCBI Taxonomy" id="439358"/>
    <lineage>
        <taxon>Eukaryota</taxon>
        <taxon>Metazoa</taxon>
        <taxon>Ecdysozoa</taxon>
        <taxon>Arthropoda</taxon>
        <taxon>Hexapoda</taxon>
        <taxon>Insecta</taxon>
        <taxon>Pterygota</taxon>
        <taxon>Neoptera</taxon>
        <taxon>Paraneoptera</taxon>
        <taxon>Thysanoptera</taxon>
        <taxon>Terebrantia</taxon>
        <taxon>Thripoidea</taxon>
        <taxon>Thripidae</taxon>
        <taxon>Megalurothrips</taxon>
    </lineage>
</organism>
<proteinExistence type="predicted"/>
<keyword evidence="1" id="KW-1133">Transmembrane helix</keyword>
<gene>
    <name evidence="2" type="ORF">ONE63_011387</name>
</gene>
<evidence type="ECO:0000313" key="2">
    <source>
        <dbReference type="EMBL" id="KAJ1519006.1"/>
    </source>
</evidence>
<keyword evidence="3" id="KW-1185">Reference proteome</keyword>
<dbReference type="AlphaFoldDB" id="A0AAV7X5R0"/>
<protein>
    <submittedName>
        <fullName evidence="2">Uncharacterized protein</fullName>
    </submittedName>
</protein>
<comment type="caution">
    <text evidence="2">The sequence shown here is derived from an EMBL/GenBank/DDBJ whole genome shotgun (WGS) entry which is preliminary data.</text>
</comment>